<reference evidence="4 5" key="1">
    <citation type="submission" date="2020-02" db="EMBL/GenBank/DDBJ databases">
        <title>Full genome sequence of Nocardioides sp. R-3366.</title>
        <authorList>
            <person name="Im W.-T."/>
        </authorList>
    </citation>
    <scope>NUCLEOTIDE SEQUENCE [LARGE SCALE GENOMIC DNA]</scope>
    <source>
        <strain evidence="4 5">R-3366</strain>
    </source>
</reference>
<accession>A0A6G6WEE9</accession>
<dbReference type="RefSeq" id="WP_165233774.1">
    <property type="nucleotide sequence ID" value="NZ_CP049257.1"/>
</dbReference>
<keyword evidence="2" id="KW-0560">Oxidoreductase</keyword>
<dbReference type="KEGG" id="nano:G5V58_13960"/>
<dbReference type="GO" id="GO:0016491">
    <property type="term" value="F:oxidoreductase activity"/>
    <property type="evidence" value="ECO:0007669"/>
    <property type="project" value="UniProtKB-KW"/>
</dbReference>
<evidence type="ECO:0000313" key="4">
    <source>
        <dbReference type="EMBL" id="QIG43721.1"/>
    </source>
</evidence>
<evidence type="ECO:0000313" key="5">
    <source>
        <dbReference type="Proteomes" id="UP000502996"/>
    </source>
</evidence>
<evidence type="ECO:0000256" key="2">
    <source>
        <dbReference type="ARBA" id="ARBA00023002"/>
    </source>
</evidence>
<dbReference type="Gene3D" id="3.40.50.720">
    <property type="entry name" value="NAD(P)-binding Rossmann-like Domain"/>
    <property type="match status" value="1"/>
</dbReference>
<dbReference type="InterPro" id="IPR002347">
    <property type="entry name" value="SDR_fam"/>
</dbReference>
<dbReference type="SUPFAM" id="SSF51735">
    <property type="entry name" value="NAD(P)-binding Rossmann-fold domains"/>
    <property type="match status" value="1"/>
</dbReference>
<keyword evidence="5" id="KW-1185">Reference proteome</keyword>
<organism evidence="4 5">
    <name type="scientific">Nocardioides anomalus</name>
    <dbReference type="NCBI Taxonomy" id="2712223"/>
    <lineage>
        <taxon>Bacteria</taxon>
        <taxon>Bacillati</taxon>
        <taxon>Actinomycetota</taxon>
        <taxon>Actinomycetes</taxon>
        <taxon>Propionibacteriales</taxon>
        <taxon>Nocardioidaceae</taxon>
        <taxon>Nocardioides</taxon>
    </lineage>
</organism>
<dbReference type="PANTHER" id="PTHR44196:SF1">
    <property type="entry name" value="DEHYDROGENASE_REDUCTASE SDR FAMILY MEMBER 7B"/>
    <property type="match status" value="1"/>
</dbReference>
<dbReference type="PRINTS" id="PR00080">
    <property type="entry name" value="SDRFAMILY"/>
</dbReference>
<evidence type="ECO:0000256" key="1">
    <source>
        <dbReference type="ARBA" id="ARBA00006484"/>
    </source>
</evidence>
<dbReference type="CDD" id="cd05233">
    <property type="entry name" value="SDR_c"/>
    <property type="match status" value="1"/>
</dbReference>
<dbReference type="AlphaFoldDB" id="A0A6G6WEE9"/>
<sequence>MRTALITGASRGIGRAVALSLAASGFGLTVSSRRDEDLVELAAELRAAGAPRVAHRASDLTDLDSLPPLAEAHERAFGAMSVLVLNAGMAAKGAVDTFPLRRFERTLTVNLTSQFVLTAAALPLLRRGAAADPEHGARVVAVSSLTGRYAEPGLAAYAASKAALTSFVETLNLDEAASGVTASAILPGYVDTDMTAGLEGVAAETMIRVGDVVTVVDMLVRLSRHASITAIPVSRSLSGGYRA</sequence>
<dbReference type="EMBL" id="CP049257">
    <property type="protein sequence ID" value="QIG43721.1"/>
    <property type="molecule type" value="Genomic_DNA"/>
</dbReference>
<proteinExistence type="inferred from homology"/>
<dbReference type="GO" id="GO:0016020">
    <property type="term" value="C:membrane"/>
    <property type="evidence" value="ECO:0007669"/>
    <property type="project" value="TreeGrafter"/>
</dbReference>
<name>A0A6G6WEE9_9ACTN</name>
<dbReference type="PANTHER" id="PTHR44196">
    <property type="entry name" value="DEHYDROGENASE/REDUCTASE SDR FAMILY MEMBER 7B"/>
    <property type="match status" value="1"/>
</dbReference>
<dbReference type="Proteomes" id="UP000502996">
    <property type="component" value="Chromosome"/>
</dbReference>
<dbReference type="PRINTS" id="PR00081">
    <property type="entry name" value="GDHRDH"/>
</dbReference>
<gene>
    <name evidence="4" type="ORF">G5V58_13960</name>
</gene>
<protein>
    <submittedName>
        <fullName evidence="4">SDR family oxidoreductase</fullName>
    </submittedName>
</protein>
<dbReference type="InterPro" id="IPR036291">
    <property type="entry name" value="NAD(P)-bd_dom_sf"/>
</dbReference>
<dbReference type="Pfam" id="PF00106">
    <property type="entry name" value="adh_short"/>
    <property type="match status" value="1"/>
</dbReference>
<evidence type="ECO:0000256" key="3">
    <source>
        <dbReference type="RuleBase" id="RU000363"/>
    </source>
</evidence>
<comment type="similarity">
    <text evidence="1 3">Belongs to the short-chain dehydrogenases/reductases (SDR) family.</text>
</comment>